<dbReference type="InterPro" id="IPR041667">
    <property type="entry name" value="Cupin_8"/>
</dbReference>
<evidence type="ECO:0000256" key="2">
    <source>
        <dbReference type="SAM" id="MobiDB-lite"/>
    </source>
</evidence>
<name>A0AAD5H507_9CHLO</name>
<evidence type="ECO:0000259" key="3">
    <source>
        <dbReference type="PROSITE" id="PS51184"/>
    </source>
</evidence>
<feature type="region of interest" description="Disordered" evidence="2">
    <location>
        <begin position="86"/>
        <end position="135"/>
    </location>
</feature>
<dbReference type="PANTHER" id="PTHR12461:SF99">
    <property type="entry name" value="BIFUNCTIONAL PEPTIDASE AND (3S)-LYSYL HYDROXYLASE JMJD7"/>
    <property type="match status" value="1"/>
</dbReference>
<dbReference type="InterPro" id="IPR003347">
    <property type="entry name" value="JmjC_dom"/>
</dbReference>
<evidence type="ECO:0000313" key="4">
    <source>
        <dbReference type="EMBL" id="KAI7840470.1"/>
    </source>
</evidence>
<dbReference type="InterPro" id="IPR014710">
    <property type="entry name" value="RmlC-like_jellyroll"/>
</dbReference>
<feature type="region of interest" description="Disordered" evidence="2">
    <location>
        <begin position="448"/>
        <end position="477"/>
    </location>
</feature>
<proteinExistence type="inferred from homology"/>
<evidence type="ECO:0000313" key="5">
    <source>
        <dbReference type="Proteomes" id="UP001205105"/>
    </source>
</evidence>
<keyword evidence="5" id="KW-1185">Reference proteome</keyword>
<reference evidence="4" key="1">
    <citation type="submission" date="2020-11" db="EMBL/GenBank/DDBJ databases">
        <title>Chlorella ohadii genome sequencing and assembly.</title>
        <authorList>
            <person name="Murik O."/>
            <person name="Treves H."/>
            <person name="Kedem I."/>
            <person name="Shotland Y."/>
            <person name="Kaplan A."/>
        </authorList>
    </citation>
    <scope>NUCLEOTIDE SEQUENCE</scope>
    <source>
        <strain evidence="4">1</strain>
    </source>
</reference>
<dbReference type="AlphaFoldDB" id="A0AAD5H507"/>
<dbReference type="PANTHER" id="PTHR12461">
    <property type="entry name" value="HYPOXIA-INDUCIBLE FACTOR 1 ALPHA INHIBITOR-RELATED"/>
    <property type="match status" value="1"/>
</dbReference>
<dbReference type="Proteomes" id="UP001205105">
    <property type="component" value="Unassembled WGS sequence"/>
</dbReference>
<comment type="similarity">
    <text evidence="1">Belongs to the JARID1 histone demethylase family.</text>
</comment>
<dbReference type="SUPFAM" id="SSF51197">
    <property type="entry name" value="Clavaminate synthase-like"/>
    <property type="match status" value="1"/>
</dbReference>
<comment type="caution">
    <text evidence="4">The sequence shown here is derived from an EMBL/GenBank/DDBJ whole genome shotgun (WGS) entry which is preliminary data.</text>
</comment>
<dbReference type="SMART" id="SM00558">
    <property type="entry name" value="JmjC"/>
    <property type="match status" value="1"/>
</dbReference>
<sequence>MGSVPAEAVLAVLKQLSHDIRDLDVGSGVDRHQKLPFLRDYVAANKPVILTGVVSHWPAFANWTDDYLCQLAGDTEVTVALTPNGRADAVTPLPPNSGSCNGTGGSSSGAAAEGRSGGGGGSREGGEDEHSTAQQPQRVFALPHQVKMPLKDFLLLLRSSKQSKLGASGDSAAELAAAQRQAAAAAAAAAAHPGVVPYLQYQNSSLTAEVPQLLGDVDLLLSWATQAFGGLPEAVNLWIGDERSVTSWHKDPFENIYAVVAGSKTFTLLPPADIFRMRLRQYASATYKPQGSDAASQEAVVSGSVLLAPVLDPSGETVLWSSVPPAPDAKAAAAAGTAANGAVGNGVRFAIPDAEDNTASVGCGEEQGQRLWDPDLFNDPQLPPPIKVTVKAGEALYLPAMWWHHVEQEPDEQGRAIAVNYWYDMKFDARQAYLQAIERLAQLIGLNEEPPAPPECPSDGEHREGQLRPPYSNRAFG</sequence>
<dbReference type="EMBL" id="JADXDR010000079">
    <property type="protein sequence ID" value="KAI7840470.1"/>
    <property type="molecule type" value="Genomic_DNA"/>
</dbReference>
<protein>
    <recommendedName>
        <fullName evidence="3">JmjC domain-containing protein</fullName>
    </recommendedName>
</protein>
<dbReference type="Pfam" id="PF13621">
    <property type="entry name" value="Cupin_8"/>
    <property type="match status" value="1"/>
</dbReference>
<accession>A0AAD5H507</accession>
<dbReference type="PROSITE" id="PS51184">
    <property type="entry name" value="JMJC"/>
    <property type="match status" value="1"/>
</dbReference>
<dbReference type="Gene3D" id="2.60.120.10">
    <property type="entry name" value="Jelly Rolls"/>
    <property type="match status" value="3"/>
</dbReference>
<evidence type="ECO:0000256" key="1">
    <source>
        <dbReference type="ARBA" id="ARBA00006801"/>
    </source>
</evidence>
<feature type="domain" description="JmjC" evidence="3">
    <location>
        <begin position="199"/>
        <end position="438"/>
    </location>
</feature>
<organism evidence="4 5">
    <name type="scientific">Chlorella ohadii</name>
    <dbReference type="NCBI Taxonomy" id="2649997"/>
    <lineage>
        <taxon>Eukaryota</taxon>
        <taxon>Viridiplantae</taxon>
        <taxon>Chlorophyta</taxon>
        <taxon>core chlorophytes</taxon>
        <taxon>Trebouxiophyceae</taxon>
        <taxon>Chlorellales</taxon>
        <taxon>Chlorellaceae</taxon>
        <taxon>Chlorella clade</taxon>
        <taxon>Chlorella</taxon>
    </lineage>
</organism>
<gene>
    <name evidence="4" type="ORF">COHA_005772</name>
</gene>